<dbReference type="PIRSF" id="PIRSF000136">
    <property type="entry name" value="LGO_GLO"/>
    <property type="match status" value="1"/>
</dbReference>
<evidence type="ECO:0000256" key="2">
    <source>
        <dbReference type="ARBA" id="ARBA00023002"/>
    </source>
</evidence>
<dbReference type="STRING" id="305900.GV64_12690"/>
<dbReference type="Gene3D" id="3.30.70.2520">
    <property type="match status" value="1"/>
</dbReference>
<evidence type="ECO:0000256" key="1">
    <source>
        <dbReference type="ARBA" id="ARBA00022827"/>
    </source>
</evidence>
<dbReference type="Gene3D" id="3.30.43.10">
    <property type="entry name" value="Uridine Diphospho-n-acetylenolpyruvylglucosamine Reductase, domain 2"/>
    <property type="match status" value="1"/>
</dbReference>
<dbReference type="InterPro" id="IPR016167">
    <property type="entry name" value="FAD-bd_PCMH_sub1"/>
</dbReference>
<evidence type="ECO:0000313" key="5">
    <source>
        <dbReference type="EMBL" id="KEI71485.1"/>
    </source>
</evidence>
<dbReference type="Pfam" id="PF04030">
    <property type="entry name" value="ALO"/>
    <property type="match status" value="1"/>
</dbReference>
<dbReference type="NCBIfam" id="TIGR01679">
    <property type="entry name" value="bact_FAD_ox"/>
    <property type="match status" value="1"/>
</dbReference>
<dbReference type="SUPFAM" id="SSF56176">
    <property type="entry name" value="FAD-binding/transporter-associated domain-like"/>
    <property type="match status" value="1"/>
</dbReference>
<sequence length="453" mass="51606">MLSRRHFLTSLVAVAAAQAISPTISFAAEKRRIPWRNWSGSQQCFPEFRKAPSTVAELQEIITSSKGVIRPVGSGHSFSALVPTDDTLVSLSRMSGIVDHHPEKLQATIQGGTRLGDIGQPLEELGQALTIMPDIDQQSLAGCLATATHGTGAGIGCIPTMVEALELVTASGEVLQCSEQENAELFQAAKVSLGSLGIITKVTMQNSAPYRLKRETVWREFDEILEVAEDMADNNRNFEFYYIPFTGMGWTDVHNITNEPLGSTERLDTNDGANDLKLARDMLSWSPALREVILSTYMKTIDDEVVIESSWKNYANDRNVRFNEMEYHLPRENGLKALKEIREVLEENFHEVFFPIEFRYVKGDDIWLSPFYQRETCSIAIHRFFEEDYQEFFKAIEPILRKYHGRPHWGKLNKLTVQDFSRLYPKWKEFNQVRQQLDPQGKFLNPYLKQLFT</sequence>
<dbReference type="InterPro" id="IPR010031">
    <property type="entry name" value="FAD_lactone_oxidase-like"/>
</dbReference>
<keyword evidence="1" id="KW-0285">Flavoprotein</keyword>
<dbReference type="PROSITE" id="PS51387">
    <property type="entry name" value="FAD_PCMH"/>
    <property type="match status" value="1"/>
</dbReference>
<feature type="chain" id="PRO_5001758725" evidence="3">
    <location>
        <begin position="28"/>
        <end position="453"/>
    </location>
</feature>
<dbReference type="RefSeq" id="WP_020583088.1">
    <property type="nucleotide sequence ID" value="NZ_JOJP01000001.1"/>
</dbReference>
<dbReference type="PANTHER" id="PTHR43762:SF1">
    <property type="entry name" value="D-ARABINONO-1,4-LACTONE OXIDASE"/>
    <property type="match status" value="1"/>
</dbReference>
<dbReference type="InterPro" id="IPR007173">
    <property type="entry name" value="ALO_C"/>
</dbReference>
<keyword evidence="1" id="KW-0274">FAD</keyword>
<dbReference type="Pfam" id="PF01565">
    <property type="entry name" value="FAD_binding_4"/>
    <property type="match status" value="1"/>
</dbReference>
<dbReference type="InterPro" id="IPR006094">
    <property type="entry name" value="Oxid_FAD_bind_N"/>
</dbReference>
<dbReference type="InterPro" id="IPR016171">
    <property type="entry name" value="Vanillyl_alc_oxidase_C-sub2"/>
</dbReference>
<dbReference type="GO" id="GO:0071949">
    <property type="term" value="F:FAD binding"/>
    <property type="evidence" value="ECO:0007669"/>
    <property type="project" value="InterPro"/>
</dbReference>
<dbReference type="Proteomes" id="UP000027997">
    <property type="component" value="Unassembled WGS sequence"/>
</dbReference>
<dbReference type="GO" id="GO:0016020">
    <property type="term" value="C:membrane"/>
    <property type="evidence" value="ECO:0007669"/>
    <property type="project" value="InterPro"/>
</dbReference>
<dbReference type="AlphaFoldDB" id="A0A081KBF9"/>
<dbReference type="GO" id="GO:0003885">
    <property type="term" value="F:D-arabinono-1,4-lactone oxidase activity"/>
    <property type="evidence" value="ECO:0007669"/>
    <property type="project" value="InterPro"/>
</dbReference>
<reference evidence="5 6" key="1">
    <citation type="submission" date="2014-06" db="EMBL/GenBank/DDBJ databases">
        <title>Whole Genome Sequences of Three Symbiotic Endozoicomonas Bacteria.</title>
        <authorList>
            <person name="Neave M.J."/>
            <person name="Apprill A."/>
            <person name="Voolstra C.R."/>
        </authorList>
    </citation>
    <scope>NUCLEOTIDE SEQUENCE [LARGE SCALE GENOMIC DNA]</scope>
    <source>
        <strain evidence="5 6">DSM 22380</strain>
    </source>
</reference>
<feature type="domain" description="FAD-binding PCMH-type" evidence="4">
    <location>
        <begin position="42"/>
        <end position="209"/>
    </location>
</feature>
<dbReference type="Gene3D" id="1.10.45.10">
    <property type="entry name" value="Vanillyl-alcohol Oxidase, Chain A, domain 4"/>
    <property type="match status" value="1"/>
</dbReference>
<dbReference type="InterPro" id="IPR016169">
    <property type="entry name" value="FAD-bd_PCMH_sub2"/>
</dbReference>
<protein>
    <submittedName>
        <fullName evidence="5">FAD-binding protein</fullName>
    </submittedName>
</protein>
<evidence type="ECO:0000259" key="4">
    <source>
        <dbReference type="PROSITE" id="PS51387"/>
    </source>
</evidence>
<keyword evidence="3" id="KW-0732">Signal</keyword>
<comment type="caution">
    <text evidence="5">The sequence shown here is derived from an EMBL/GenBank/DDBJ whole genome shotgun (WGS) entry which is preliminary data.</text>
</comment>
<organism evidence="5 6">
    <name type="scientific">Endozoicomonas elysicola</name>
    <dbReference type="NCBI Taxonomy" id="305900"/>
    <lineage>
        <taxon>Bacteria</taxon>
        <taxon>Pseudomonadati</taxon>
        <taxon>Pseudomonadota</taxon>
        <taxon>Gammaproteobacteria</taxon>
        <taxon>Oceanospirillales</taxon>
        <taxon>Endozoicomonadaceae</taxon>
        <taxon>Endozoicomonas</taxon>
    </lineage>
</organism>
<dbReference type="EMBL" id="JOJP01000001">
    <property type="protein sequence ID" value="KEI71485.1"/>
    <property type="molecule type" value="Genomic_DNA"/>
</dbReference>
<dbReference type="Gene3D" id="3.30.465.10">
    <property type="match status" value="1"/>
</dbReference>
<feature type="signal peptide" evidence="3">
    <location>
        <begin position="1"/>
        <end position="27"/>
    </location>
</feature>
<evidence type="ECO:0000256" key="3">
    <source>
        <dbReference type="SAM" id="SignalP"/>
    </source>
</evidence>
<dbReference type="PROSITE" id="PS51318">
    <property type="entry name" value="TAT"/>
    <property type="match status" value="1"/>
</dbReference>
<gene>
    <name evidence="5" type="ORF">GV64_12690</name>
</gene>
<dbReference type="InterPro" id="IPR016166">
    <property type="entry name" value="FAD-bd_PCMH"/>
</dbReference>
<dbReference type="PANTHER" id="PTHR43762">
    <property type="entry name" value="L-GULONOLACTONE OXIDASE"/>
    <property type="match status" value="1"/>
</dbReference>
<dbReference type="InterPro" id="IPR036318">
    <property type="entry name" value="FAD-bd_PCMH-like_sf"/>
</dbReference>
<accession>A0A081KBF9</accession>
<proteinExistence type="predicted"/>
<name>A0A081KBF9_9GAMM</name>
<dbReference type="InterPro" id="IPR006311">
    <property type="entry name" value="TAT_signal"/>
</dbReference>
<keyword evidence="2" id="KW-0560">Oxidoreductase</keyword>
<evidence type="ECO:0000313" key="6">
    <source>
        <dbReference type="Proteomes" id="UP000027997"/>
    </source>
</evidence>
<dbReference type="eggNOG" id="COG0277">
    <property type="taxonomic scope" value="Bacteria"/>
</dbReference>
<keyword evidence="6" id="KW-1185">Reference proteome</keyword>